<gene>
    <name evidence="7" type="ORF">DEO72_LG8g156</name>
</gene>
<dbReference type="GO" id="GO:0005840">
    <property type="term" value="C:ribosome"/>
    <property type="evidence" value="ECO:0007669"/>
    <property type="project" value="UniProtKB-KW"/>
</dbReference>
<dbReference type="EMBL" id="CP039352">
    <property type="protein sequence ID" value="QCE02145.1"/>
    <property type="molecule type" value="Genomic_DNA"/>
</dbReference>
<evidence type="ECO:0000256" key="2">
    <source>
        <dbReference type="ARBA" id="ARBA00022980"/>
    </source>
</evidence>
<dbReference type="InterPro" id="IPR000589">
    <property type="entry name" value="Ribosomal_uS15"/>
</dbReference>
<evidence type="ECO:0000256" key="4">
    <source>
        <dbReference type="ARBA" id="ARBA00035250"/>
    </source>
</evidence>
<evidence type="ECO:0000256" key="5">
    <source>
        <dbReference type="ARBA" id="ARBA00035484"/>
    </source>
</evidence>
<proteinExistence type="inferred from homology"/>
<evidence type="ECO:0000256" key="1">
    <source>
        <dbReference type="ARBA" id="ARBA00008434"/>
    </source>
</evidence>
<dbReference type="Gene3D" id="6.10.250.3130">
    <property type="match status" value="1"/>
</dbReference>
<reference evidence="7 8" key="1">
    <citation type="submission" date="2019-04" db="EMBL/GenBank/DDBJ databases">
        <title>An improved genome assembly and genetic linkage map for asparagus bean, Vigna unguiculata ssp. sesquipedialis.</title>
        <authorList>
            <person name="Xia Q."/>
            <person name="Zhang R."/>
            <person name="Dong Y."/>
        </authorList>
    </citation>
    <scope>NUCLEOTIDE SEQUENCE [LARGE SCALE GENOMIC DNA]</scope>
    <source>
        <tissue evidence="7">Leaf</tissue>
    </source>
</reference>
<keyword evidence="3" id="KW-0687">Ribonucleoprotein</keyword>
<dbReference type="GO" id="GO:0006412">
    <property type="term" value="P:translation"/>
    <property type="evidence" value="ECO:0007669"/>
    <property type="project" value="InterPro"/>
</dbReference>
<dbReference type="AlphaFoldDB" id="A0A4D6MQP1"/>
<dbReference type="CDD" id="cd00353">
    <property type="entry name" value="Ribosomal_S15p_S13e"/>
    <property type="match status" value="1"/>
</dbReference>
<comment type="similarity">
    <text evidence="1">Belongs to the universal ribosomal protein uS15 family.</text>
</comment>
<dbReference type="Pfam" id="PF00312">
    <property type="entry name" value="Ribosomal_S15"/>
    <property type="match status" value="1"/>
</dbReference>
<dbReference type="InterPro" id="IPR005290">
    <property type="entry name" value="Ribosomal_uS15_bac-type"/>
</dbReference>
<protein>
    <recommendedName>
        <fullName evidence="4">Small ribosomal subunit protein uS15c</fullName>
    </recommendedName>
    <alternativeName>
        <fullName evidence="5">30S ribosomal protein S15, chloroplastic</fullName>
    </alternativeName>
</protein>
<dbReference type="InterPro" id="IPR009068">
    <property type="entry name" value="uS15_NS1_RNA-bd_sf"/>
</dbReference>
<dbReference type="Gene3D" id="1.10.287.10">
    <property type="entry name" value="S15/NS1, RNA-binding"/>
    <property type="match status" value="1"/>
</dbReference>
<feature type="region of interest" description="Disordered" evidence="6">
    <location>
        <begin position="18"/>
        <end position="40"/>
    </location>
</feature>
<sequence length="392" mass="44268">MALLRLNRRSTTSSRILCFSTSNSDSNSNSNSNSPFTPLFRDIKDSLKQPSSSFSNPRSQQPSTDKILKNLSEFRAKTSPPPPGDPSQQQNQFSFQEIYQRRNMQGSPSRSGQSPLLNMDSIRESLRKVSGAQTSQRQGNLGVIGGTSALPQAIFGKEMRKEGTESTAMFSAGFLKTYSVEDLGRKLRTLRPEGKEKDWFSVRELSERLTRLRKMEEEQARSNPRDAALNVIRGCLVEMNDERTLAAKKASMQGFSILGHLSGTSTYSLEPPKPDLVEKAIIYFHPDNMSSAEKMKIELTKVRDEFKMSESDCGSARVQIAQLTTKIKHLSAVLHKKDVHSRKGLVAMVQRRKRLLKYLRRTDWDSYCFVISKLGLRDNPEHSYRSRTSMAT</sequence>
<evidence type="ECO:0000313" key="8">
    <source>
        <dbReference type="Proteomes" id="UP000501690"/>
    </source>
</evidence>
<evidence type="ECO:0000256" key="3">
    <source>
        <dbReference type="ARBA" id="ARBA00023274"/>
    </source>
</evidence>
<feature type="region of interest" description="Disordered" evidence="6">
    <location>
        <begin position="127"/>
        <end position="146"/>
    </location>
</feature>
<organism evidence="7 8">
    <name type="scientific">Vigna unguiculata</name>
    <name type="common">Cowpea</name>
    <dbReference type="NCBI Taxonomy" id="3917"/>
    <lineage>
        <taxon>Eukaryota</taxon>
        <taxon>Viridiplantae</taxon>
        <taxon>Streptophyta</taxon>
        <taxon>Embryophyta</taxon>
        <taxon>Tracheophyta</taxon>
        <taxon>Spermatophyta</taxon>
        <taxon>Magnoliopsida</taxon>
        <taxon>eudicotyledons</taxon>
        <taxon>Gunneridae</taxon>
        <taxon>Pentapetalae</taxon>
        <taxon>rosids</taxon>
        <taxon>fabids</taxon>
        <taxon>Fabales</taxon>
        <taxon>Fabaceae</taxon>
        <taxon>Papilionoideae</taxon>
        <taxon>50 kb inversion clade</taxon>
        <taxon>NPAAA clade</taxon>
        <taxon>indigoferoid/millettioid clade</taxon>
        <taxon>Phaseoleae</taxon>
        <taxon>Vigna</taxon>
    </lineage>
</organism>
<evidence type="ECO:0000313" key="7">
    <source>
        <dbReference type="EMBL" id="QCE02145.1"/>
    </source>
</evidence>
<dbReference type="SMART" id="SM01387">
    <property type="entry name" value="Ribosomal_S15"/>
    <property type="match status" value="1"/>
</dbReference>
<dbReference type="GO" id="GO:0003735">
    <property type="term" value="F:structural constituent of ribosome"/>
    <property type="evidence" value="ECO:0007669"/>
    <property type="project" value="InterPro"/>
</dbReference>
<dbReference type="Proteomes" id="UP000501690">
    <property type="component" value="Linkage Group LG8"/>
</dbReference>
<dbReference type="GO" id="GO:0005737">
    <property type="term" value="C:cytoplasm"/>
    <property type="evidence" value="ECO:0007669"/>
    <property type="project" value="UniProtKB-ARBA"/>
</dbReference>
<keyword evidence="2 7" id="KW-0689">Ribosomal protein</keyword>
<accession>A0A4D6MQP1</accession>
<feature type="compositionally biased region" description="Low complexity" evidence="6">
    <location>
        <begin position="18"/>
        <end position="34"/>
    </location>
</feature>
<keyword evidence="8" id="KW-1185">Reference proteome</keyword>
<dbReference type="PANTHER" id="PTHR47546">
    <property type="entry name" value="S15/NS1, RNA-BINDING PROTEIN"/>
    <property type="match status" value="1"/>
</dbReference>
<name>A0A4D6MQP1_VIGUN</name>
<dbReference type="NCBIfam" id="TIGR00952">
    <property type="entry name" value="S15_bact"/>
    <property type="match status" value="1"/>
</dbReference>
<dbReference type="PANTHER" id="PTHR47546:SF3">
    <property type="entry name" value="30S RIBOSOMAL PROTEIN S15, CHLOROPLASTIC"/>
    <property type="match status" value="1"/>
</dbReference>
<dbReference type="HAMAP" id="MF_01343_B">
    <property type="entry name" value="Ribosomal_uS15_B"/>
    <property type="match status" value="1"/>
</dbReference>
<dbReference type="SUPFAM" id="SSF47060">
    <property type="entry name" value="S15/NS1 RNA-binding domain"/>
    <property type="match status" value="1"/>
</dbReference>
<evidence type="ECO:0000256" key="6">
    <source>
        <dbReference type="SAM" id="MobiDB-lite"/>
    </source>
</evidence>
<dbReference type="GO" id="GO:1990904">
    <property type="term" value="C:ribonucleoprotein complex"/>
    <property type="evidence" value="ECO:0007669"/>
    <property type="project" value="UniProtKB-KW"/>
</dbReference>